<dbReference type="PANTHER" id="PTHR13298:SF11">
    <property type="entry name" value="RAPAMYCIN-INSENSITIVE COMPANION OF MTOR"/>
    <property type="match status" value="1"/>
</dbReference>
<feature type="domain" description="Rapamycin-insensitive companion of mTOR N-terminal" evidence="1">
    <location>
        <begin position="60"/>
        <end position="490"/>
    </location>
</feature>
<sequence>MNRGRGRLVIGIIVSRTFETMMLRRHLLTRKKRTKELDKVQAILNCDVEQLLYEPHSLLAQFMNELQGAVLETDPANLDDPDFFEVLCKKMLVLLRSDSDCVRASVFHILRLSTFQQRNLLFMLTSHVDIYAVRALDILSERTTEREAAFQLISKMLRVYRASPQLKQLLMEPRNDPSKTQYAFPKSIMQPVVAIALQQLSRMDEVPVNSPHDPLSMPCVSLFLELAVTESQFILEMAGTDWIVSALTGTSSVSSTLATHISQVLVYWLDDPEMRSMANLHLVLQQIFAPLIEYGFFQTSNIESKDLKPLELPLDKYSSSFLAIMRSWAGIFACASVDGQGNVMSGSPLRLLDYLGMGVVVGENLLKIRDMVVDIACEFVDRPYAHMKFSSWPEAMDFYAKQCVTNMSRGLLGDDFILAEFETHIYSKPGYSDYMDFLMAFRAVASFALISAGLAQSLARLIVAHPEDSSSLKATLLLSDICWISSTFVPTEWRKAILSLPTLVQSAAETITRNSALGNPGTAPQETTFLNAGNAMLVLYRMDELTRIRQLYDGRLPPTSNSVLFISSLRQQDKNSGCEMSALNATIQAAIGGNSGEIQWKCALSSLTTALREPAKTAKSSGEKLFNLVQKIFNWASPPEKRFRQNDRLEALACKKAFKYALHFSGDEYYKEMLSNYAAKCFHELGEERLPSGAFSTKQLVTSGAPYYFMLLGLMSSHSVGLETLNTIGIFQRGSS</sequence>
<dbReference type="PANTHER" id="PTHR13298">
    <property type="entry name" value="CYTOSOLIC REGULATOR PIANISSIMO"/>
    <property type="match status" value="1"/>
</dbReference>
<reference evidence="2" key="1">
    <citation type="submission" date="2023-06" db="EMBL/GenBank/DDBJ databases">
        <authorList>
            <person name="Delattre M."/>
        </authorList>
    </citation>
    <scope>NUCLEOTIDE SEQUENCE</scope>
    <source>
        <strain evidence="2">AF72</strain>
    </source>
</reference>
<dbReference type="InterPro" id="IPR028268">
    <property type="entry name" value="Pianissimo_fam"/>
</dbReference>
<dbReference type="GO" id="GO:0031932">
    <property type="term" value="C:TORC2 complex"/>
    <property type="evidence" value="ECO:0007669"/>
    <property type="project" value="InterPro"/>
</dbReference>
<dbReference type="GO" id="GO:0038203">
    <property type="term" value="P:TORC2 signaling"/>
    <property type="evidence" value="ECO:0007669"/>
    <property type="project" value="TreeGrafter"/>
</dbReference>
<dbReference type="Proteomes" id="UP001177023">
    <property type="component" value="Unassembled WGS sequence"/>
</dbReference>
<dbReference type="GO" id="GO:0051897">
    <property type="term" value="P:positive regulation of phosphatidylinositol 3-kinase/protein kinase B signal transduction"/>
    <property type="evidence" value="ECO:0007669"/>
    <property type="project" value="TreeGrafter"/>
</dbReference>
<evidence type="ECO:0000313" key="3">
    <source>
        <dbReference type="Proteomes" id="UP001177023"/>
    </source>
</evidence>
<name>A0AA36CQT2_9BILA</name>
<dbReference type="EMBL" id="CATQJA010002596">
    <property type="protein sequence ID" value="CAJ0572333.1"/>
    <property type="molecule type" value="Genomic_DNA"/>
</dbReference>
<evidence type="ECO:0000259" key="1">
    <source>
        <dbReference type="SMART" id="SM01308"/>
    </source>
</evidence>
<gene>
    <name evidence="2" type="ORF">MSPICULIGERA_LOCUS10721</name>
</gene>
<protein>
    <recommendedName>
        <fullName evidence="1">Rapamycin-insensitive companion of mTOR N-terminal domain-containing protein</fullName>
    </recommendedName>
</protein>
<keyword evidence="3" id="KW-1185">Reference proteome</keyword>
<proteinExistence type="predicted"/>
<feature type="non-terminal residue" evidence="2">
    <location>
        <position position="1"/>
    </location>
</feature>
<dbReference type="GO" id="GO:0043539">
    <property type="term" value="F:protein serine/threonine kinase activator activity"/>
    <property type="evidence" value="ECO:0007669"/>
    <property type="project" value="TreeGrafter"/>
</dbReference>
<comment type="caution">
    <text evidence="2">The sequence shown here is derived from an EMBL/GenBank/DDBJ whole genome shotgun (WGS) entry which is preliminary data.</text>
</comment>
<organism evidence="2 3">
    <name type="scientific">Mesorhabditis spiculigera</name>
    <dbReference type="NCBI Taxonomy" id="96644"/>
    <lineage>
        <taxon>Eukaryota</taxon>
        <taxon>Metazoa</taxon>
        <taxon>Ecdysozoa</taxon>
        <taxon>Nematoda</taxon>
        <taxon>Chromadorea</taxon>
        <taxon>Rhabditida</taxon>
        <taxon>Rhabditina</taxon>
        <taxon>Rhabditomorpha</taxon>
        <taxon>Rhabditoidea</taxon>
        <taxon>Rhabditidae</taxon>
        <taxon>Mesorhabditinae</taxon>
        <taxon>Mesorhabditis</taxon>
    </lineage>
</organism>
<dbReference type="AlphaFoldDB" id="A0AA36CQT2"/>
<dbReference type="SMART" id="SM01308">
    <property type="entry name" value="RICTOR_N"/>
    <property type="match status" value="1"/>
</dbReference>
<evidence type="ECO:0000313" key="2">
    <source>
        <dbReference type="EMBL" id="CAJ0572333.1"/>
    </source>
</evidence>
<dbReference type="InterPro" id="IPR028267">
    <property type="entry name" value="Pianissimo_N"/>
</dbReference>
<accession>A0AA36CQT2</accession>
<dbReference type="Pfam" id="PF14664">
    <property type="entry name" value="RICTOR_N"/>
    <property type="match status" value="1"/>
</dbReference>